<evidence type="ECO:0000259" key="3">
    <source>
        <dbReference type="PROSITE" id="PS50994"/>
    </source>
</evidence>
<dbReference type="RefSeq" id="WP_258408999.1">
    <property type="nucleotide sequence ID" value="NZ_CP005933.1"/>
</dbReference>
<gene>
    <name evidence="4" type="ORF">K668_01520</name>
</gene>
<dbReference type="PANTHER" id="PTHR46889:SF5">
    <property type="entry name" value="INTEGRASE PROTEIN"/>
    <property type="match status" value="1"/>
</dbReference>
<dbReference type="Proteomes" id="UP000027182">
    <property type="component" value="Chromosome"/>
</dbReference>
<name>A0A059Y3V5_MYCBV</name>
<dbReference type="SUPFAM" id="SSF53098">
    <property type="entry name" value="Ribonuclease H-like"/>
    <property type="match status" value="1"/>
</dbReference>
<comment type="function">
    <text evidence="1">Involved in the transposition of the insertion sequence.</text>
</comment>
<dbReference type="InterPro" id="IPR012337">
    <property type="entry name" value="RNaseH-like_sf"/>
</dbReference>
<feature type="domain" description="Integrase catalytic" evidence="3">
    <location>
        <begin position="244"/>
        <end position="412"/>
    </location>
</feature>
<sequence>MAKQLSVNEWKYLFEKYEKYRSGELTKKCFLNEMMKIKNVKHISDDQWKRLVNKYKRYNLGMNIESMSGRSPKKGKGSGRPKKTKSNDEILDEFLNDLNKEDLIKIIKIISTDDEIKKIKKDKFKETVTKIKNSFPFKVSNKVIMSLLKIKKSTYYKKLKKLKMIKEKNLELENTVVQAFKETGGIFGRERLAAYISKNKQIKLNYRTLGRIMKKLGLVCRIRKAKRTKESKNVAVTFQNIASRDYDGIYNDIYATDVTYIPSPINVDQNFVYMSAVIHHKTKKILGFNLSLYNDNSLVIDNIKKVNFPKNFVIHSDHGSQYSSKEYLQLIERLNGKVSMSRIGNSLDNREIEYFFSVLKTEMFENFEKSVKKMTLKELERHLNKFIDWYNNERMLKKFNYKTPQNCEWSFVKNKNLMSIFIVLV</sequence>
<dbReference type="PROSITE" id="PS50994">
    <property type="entry name" value="INTEGRASE"/>
    <property type="match status" value="1"/>
</dbReference>
<feature type="region of interest" description="Disordered" evidence="2">
    <location>
        <begin position="65"/>
        <end position="85"/>
    </location>
</feature>
<dbReference type="InterPro" id="IPR036397">
    <property type="entry name" value="RNaseH_sf"/>
</dbReference>
<evidence type="ECO:0000313" key="5">
    <source>
        <dbReference type="Proteomes" id="UP000027182"/>
    </source>
</evidence>
<dbReference type="InterPro" id="IPR050900">
    <property type="entry name" value="Transposase_IS3/IS150/IS904"/>
</dbReference>
<dbReference type="EMBL" id="CP005933">
    <property type="protein sequence ID" value="AIA33888.1"/>
    <property type="molecule type" value="Genomic_DNA"/>
</dbReference>
<organism evidence="4 5">
    <name type="scientific">Mycoplasmopsis bovis CQ-W70</name>
    <dbReference type="NCBI Taxonomy" id="1316930"/>
    <lineage>
        <taxon>Bacteria</taxon>
        <taxon>Bacillati</taxon>
        <taxon>Mycoplasmatota</taxon>
        <taxon>Mycoplasmoidales</taxon>
        <taxon>Metamycoplasmataceae</taxon>
        <taxon>Mycoplasmopsis</taxon>
    </lineage>
</organism>
<evidence type="ECO:0000256" key="1">
    <source>
        <dbReference type="ARBA" id="ARBA00002286"/>
    </source>
</evidence>
<dbReference type="InterPro" id="IPR025948">
    <property type="entry name" value="HTH-like_dom"/>
</dbReference>
<dbReference type="PATRIC" id="fig|1316930.3.peg.316"/>
<dbReference type="PANTHER" id="PTHR46889">
    <property type="entry name" value="TRANSPOSASE INSF FOR INSERTION SEQUENCE IS3B-RELATED"/>
    <property type="match status" value="1"/>
</dbReference>
<reference evidence="4 5" key="1">
    <citation type="submission" date="2013-04" db="EMBL/GenBank/DDBJ databases">
        <authorList>
            <person name="Lin L."/>
            <person name="Zeng Z."/>
            <person name="Xie J."/>
            <person name="Luo L."/>
            <person name="Yang Z."/>
            <person name="Liang W."/>
            <person name="Lin H."/>
            <person name="Dong C."/>
            <person name="Sun Y."/>
        </authorList>
    </citation>
    <scope>NUCLEOTIDE SEQUENCE [LARGE SCALE GENOMIC DNA]</scope>
    <source>
        <strain evidence="4 5">CQ-W70</strain>
    </source>
</reference>
<protein>
    <submittedName>
        <fullName evidence="4">Transposase</fullName>
    </submittedName>
</protein>
<dbReference type="Gene3D" id="3.30.420.10">
    <property type="entry name" value="Ribonuclease H-like superfamily/Ribonuclease H"/>
    <property type="match status" value="1"/>
</dbReference>
<accession>A0A059Y3V5</accession>
<dbReference type="NCBIfam" id="NF033516">
    <property type="entry name" value="transpos_IS3"/>
    <property type="match status" value="1"/>
</dbReference>
<dbReference type="AlphaFoldDB" id="A0A059Y3V5"/>
<evidence type="ECO:0000313" key="4">
    <source>
        <dbReference type="EMBL" id="AIA33888.1"/>
    </source>
</evidence>
<proteinExistence type="predicted"/>
<dbReference type="HOGENOM" id="CLU_060517_0_0_14"/>
<feature type="compositionally biased region" description="Basic residues" evidence="2">
    <location>
        <begin position="71"/>
        <end position="84"/>
    </location>
</feature>
<dbReference type="Pfam" id="PF13333">
    <property type="entry name" value="rve_2"/>
    <property type="match status" value="1"/>
</dbReference>
<dbReference type="GO" id="GO:0015074">
    <property type="term" value="P:DNA integration"/>
    <property type="evidence" value="ECO:0007669"/>
    <property type="project" value="InterPro"/>
</dbReference>
<dbReference type="Pfam" id="PF00665">
    <property type="entry name" value="rve"/>
    <property type="match status" value="1"/>
</dbReference>
<dbReference type="InterPro" id="IPR001584">
    <property type="entry name" value="Integrase_cat-core"/>
</dbReference>
<evidence type="ECO:0000256" key="2">
    <source>
        <dbReference type="SAM" id="MobiDB-lite"/>
    </source>
</evidence>
<dbReference type="Pfam" id="PF13276">
    <property type="entry name" value="HTH_21"/>
    <property type="match status" value="1"/>
</dbReference>
<dbReference type="GO" id="GO:0003676">
    <property type="term" value="F:nucleic acid binding"/>
    <property type="evidence" value="ECO:0007669"/>
    <property type="project" value="InterPro"/>
</dbReference>
<dbReference type="InterPro" id="IPR048020">
    <property type="entry name" value="Transpos_IS3"/>
</dbReference>
<dbReference type="KEGG" id="mbq:K668_01520"/>